<dbReference type="InterPro" id="IPR029058">
    <property type="entry name" value="AB_hydrolase_fold"/>
</dbReference>
<sequence length="424" mass="47631">MRGCPRIQSFRACEGLAFIAPFIRPRRQFSSRAYERVEVRCGSAGSVTIDLRNIANHSPQSPLFVHLPPFPSNDGVPAPLPDFLADKPVASINYRWASPYGAACAGHDSDAVTSQWPTPIHDTSFAYSWLVENLAPEGQQRRDIYVYGSHLGGSLATSLSLTEAHPHMRIAVRGVISYNGVYNWTMFLPDHQTNRPSKRAKNPGPRRRQVEGSHFYRLQELLPYLFRSPVDMFDPFVSPSLFFHNPGLLVPESYVMSAAETAALEALVNPESIMAEHVKVPRKSHLVFPPRQSTQKIPEALFLYDSPVVPPSQPGRRRLAIGRGNTMESQAVEIVELMRRSIEKVELKEREKWDDDLDMWEHEGERRVQVRSVGEEMSSLELNAKGEARVEEWLSGRLRTSTRGGGEEEEEEEKGGALIGMTST</sequence>
<name>A0A9P9AP28_9HYPO</name>
<dbReference type="Proteomes" id="UP000777438">
    <property type="component" value="Unassembled WGS sequence"/>
</dbReference>
<evidence type="ECO:0000313" key="2">
    <source>
        <dbReference type="EMBL" id="KAH6887560.1"/>
    </source>
</evidence>
<reference evidence="2 3" key="1">
    <citation type="journal article" date="2021" name="Nat. Commun.">
        <title>Genetic determinants of endophytism in the Arabidopsis root mycobiome.</title>
        <authorList>
            <person name="Mesny F."/>
            <person name="Miyauchi S."/>
            <person name="Thiergart T."/>
            <person name="Pickel B."/>
            <person name="Atanasova L."/>
            <person name="Karlsson M."/>
            <person name="Huettel B."/>
            <person name="Barry K.W."/>
            <person name="Haridas S."/>
            <person name="Chen C."/>
            <person name="Bauer D."/>
            <person name="Andreopoulos W."/>
            <person name="Pangilinan J."/>
            <person name="LaButti K."/>
            <person name="Riley R."/>
            <person name="Lipzen A."/>
            <person name="Clum A."/>
            <person name="Drula E."/>
            <person name="Henrissat B."/>
            <person name="Kohler A."/>
            <person name="Grigoriev I.V."/>
            <person name="Martin F.M."/>
            <person name="Hacquard S."/>
        </authorList>
    </citation>
    <scope>NUCLEOTIDE SEQUENCE [LARGE SCALE GENOMIC DNA]</scope>
    <source>
        <strain evidence="2 3">MPI-CAGE-CH-0241</strain>
    </source>
</reference>
<organism evidence="2 3">
    <name type="scientific">Thelonectria olida</name>
    <dbReference type="NCBI Taxonomy" id="1576542"/>
    <lineage>
        <taxon>Eukaryota</taxon>
        <taxon>Fungi</taxon>
        <taxon>Dikarya</taxon>
        <taxon>Ascomycota</taxon>
        <taxon>Pezizomycotina</taxon>
        <taxon>Sordariomycetes</taxon>
        <taxon>Hypocreomycetidae</taxon>
        <taxon>Hypocreales</taxon>
        <taxon>Nectriaceae</taxon>
        <taxon>Thelonectria</taxon>
    </lineage>
</organism>
<gene>
    <name evidence="2" type="ORF">B0T10DRAFT_72979</name>
</gene>
<feature type="region of interest" description="Disordered" evidence="1">
    <location>
        <begin position="396"/>
        <end position="424"/>
    </location>
</feature>
<proteinExistence type="predicted"/>
<dbReference type="Gene3D" id="3.40.50.1820">
    <property type="entry name" value="alpha/beta hydrolase"/>
    <property type="match status" value="1"/>
</dbReference>
<dbReference type="AlphaFoldDB" id="A0A9P9AP28"/>
<keyword evidence="3" id="KW-1185">Reference proteome</keyword>
<comment type="caution">
    <text evidence="2">The sequence shown here is derived from an EMBL/GenBank/DDBJ whole genome shotgun (WGS) entry which is preliminary data.</text>
</comment>
<evidence type="ECO:0000256" key="1">
    <source>
        <dbReference type="SAM" id="MobiDB-lite"/>
    </source>
</evidence>
<accession>A0A9P9AP28</accession>
<protein>
    <submittedName>
        <fullName evidence="2">Uncharacterized protein</fullName>
    </submittedName>
</protein>
<dbReference type="SUPFAM" id="SSF53474">
    <property type="entry name" value="alpha/beta-Hydrolases"/>
    <property type="match status" value="1"/>
</dbReference>
<dbReference type="OrthoDB" id="5396420at2759"/>
<evidence type="ECO:0000313" key="3">
    <source>
        <dbReference type="Proteomes" id="UP000777438"/>
    </source>
</evidence>
<dbReference type="EMBL" id="JAGPYM010000014">
    <property type="protein sequence ID" value="KAH6887560.1"/>
    <property type="molecule type" value="Genomic_DNA"/>
</dbReference>